<dbReference type="Proteomes" id="UP001140979">
    <property type="component" value="Unassembled WGS sequence"/>
</dbReference>
<dbReference type="AlphaFoldDB" id="A0A9X4FCR6"/>
<evidence type="ECO:0000313" key="3">
    <source>
        <dbReference type="EMBL" id="MDE1356355.1"/>
    </source>
</evidence>
<reference evidence="3 7" key="1">
    <citation type="submission" date="2022-02" db="EMBL/GenBank/DDBJ databases">
        <title>Emergence and expansion in Europe of a Vibrio aestuarianus clonal complex pathogenic for oysters.</title>
        <authorList>
            <person name="Mesnil A."/>
            <person name="Travers M.-A."/>
        </authorList>
    </citation>
    <scope>NUCLEOTIDE SEQUENCE</scope>
    <source>
        <strain evidence="3">151-ITT-15-cp-1</strain>
        <strain evidence="2">19_064_11T1</strain>
        <strain evidence="4 7">U17</strain>
    </source>
</reference>
<evidence type="ECO:0000313" key="6">
    <source>
        <dbReference type="Proteomes" id="UP001152658"/>
    </source>
</evidence>
<dbReference type="PANTHER" id="PTHR37530:SF1">
    <property type="entry name" value="OUTER MEMBRANE PROTEIN SLP"/>
    <property type="match status" value="1"/>
</dbReference>
<organism evidence="3 5">
    <name type="scientific">Vibrio aestuarianus</name>
    <dbReference type="NCBI Taxonomy" id="28171"/>
    <lineage>
        <taxon>Bacteria</taxon>
        <taxon>Pseudomonadati</taxon>
        <taxon>Pseudomonadota</taxon>
        <taxon>Gammaproteobacteria</taxon>
        <taxon>Vibrionales</taxon>
        <taxon>Vibrionaceae</taxon>
        <taxon>Vibrio</taxon>
    </lineage>
</organism>
<keyword evidence="3" id="KW-0449">Lipoprotein</keyword>
<keyword evidence="6" id="KW-1185">Reference proteome</keyword>
<evidence type="ECO:0000313" key="4">
    <source>
        <dbReference type="EMBL" id="WGK86121.1"/>
    </source>
</evidence>
<dbReference type="RefSeq" id="WP_080996330.1">
    <property type="nucleotide sequence ID" value="NZ_CALYLA010000019.1"/>
</dbReference>
<dbReference type="PIRSF" id="PIRSF004982">
    <property type="entry name" value="SlP"/>
    <property type="match status" value="1"/>
</dbReference>
<dbReference type="NCBIfam" id="TIGR00752">
    <property type="entry name" value="slp"/>
    <property type="match status" value="1"/>
</dbReference>
<dbReference type="EMBL" id="CALYLK010000136">
    <property type="protein sequence ID" value="CAH8235013.1"/>
    <property type="molecule type" value="Genomic_DNA"/>
</dbReference>
<dbReference type="PANTHER" id="PTHR37530">
    <property type="entry name" value="OUTER MEMBRANE PROTEIN SLP"/>
    <property type="match status" value="1"/>
</dbReference>
<dbReference type="InterPro" id="IPR004658">
    <property type="entry name" value="OMP_Slp"/>
</dbReference>
<evidence type="ECO:0000313" key="7">
    <source>
        <dbReference type="Proteomes" id="UP001241226"/>
    </source>
</evidence>
<name>A0A9X4FCR6_9VIBR</name>
<dbReference type="GO" id="GO:0019867">
    <property type="term" value="C:outer membrane"/>
    <property type="evidence" value="ECO:0007669"/>
    <property type="project" value="InterPro"/>
</dbReference>
<dbReference type="Proteomes" id="UP001152658">
    <property type="component" value="Unassembled WGS sequence"/>
</dbReference>
<proteinExistence type="predicted"/>
<protein>
    <submittedName>
        <fullName evidence="3">Slp family lipoprotein</fullName>
    </submittedName>
    <submittedName>
        <fullName evidence="1">Starvation lipoprotein Slp paralog</fullName>
    </submittedName>
</protein>
<evidence type="ECO:0000313" key="2">
    <source>
        <dbReference type="EMBL" id="MDE1242722.1"/>
    </source>
</evidence>
<dbReference type="EMBL" id="CP118711">
    <property type="protein sequence ID" value="WGK86121.1"/>
    <property type="molecule type" value="Genomic_DNA"/>
</dbReference>
<evidence type="ECO:0000313" key="1">
    <source>
        <dbReference type="EMBL" id="CAH8235013.1"/>
    </source>
</evidence>
<sequence length="210" mass="23055">MRAASKRFFTHRTFIHKTPISNKLLRHSCIGRILLLLSSVLLISACSSLPENLKASGENVFTDYSSWVNSSAAVGSEVRLGGVIANVTNLTNQTRIEVVNLPISSSGKPDISQEPQGRFVGYIDGFVDPVTYANGRLITVIGVGSPAEQKKVGEYQYTFPVMAVKGAHLWRIEERVIVNEVGSYLSLCNGLYCRQRAPSSREGRVVQQVK</sequence>
<dbReference type="EMBL" id="JAKNBA010000017">
    <property type="protein sequence ID" value="MDE1242722.1"/>
    <property type="molecule type" value="Genomic_DNA"/>
</dbReference>
<dbReference type="Proteomes" id="UP001241226">
    <property type="component" value="Chromosome 1"/>
</dbReference>
<reference evidence="1" key="2">
    <citation type="submission" date="2022-06" db="EMBL/GenBank/DDBJ databases">
        <authorList>
            <person name="Goudenege D."/>
            <person name="Le Roux F."/>
        </authorList>
    </citation>
    <scope>NUCLEOTIDE SEQUENCE</scope>
    <source>
        <strain evidence="1">12-063</strain>
    </source>
</reference>
<evidence type="ECO:0000313" key="5">
    <source>
        <dbReference type="Proteomes" id="UP001140973"/>
    </source>
</evidence>
<dbReference type="Pfam" id="PF03843">
    <property type="entry name" value="Slp"/>
    <property type="match status" value="1"/>
</dbReference>
<dbReference type="EMBL" id="JAKNAP010000006">
    <property type="protein sequence ID" value="MDE1356355.1"/>
    <property type="molecule type" value="Genomic_DNA"/>
</dbReference>
<accession>A0A9X4FCR6</accession>
<dbReference type="Proteomes" id="UP001140973">
    <property type="component" value="Unassembled WGS sequence"/>
</dbReference>
<gene>
    <name evidence="3" type="ORF">L9W73_03390</name>
    <name evidence="2" type="ORF">L9W94_11300</name>
    <name evidence="4" type="ORF">PYE67_04670</name>
    <name evidence="1" type="ORF">VAE063_950281</name>
</gene>